<dbReference type="EMBL" id="OY731400">
    <property type="protein sequence ID" value="CAJ1940187.1"/>
    <property type="molecule type" value="Genomic_DNA"/>
</dbReference>
<name>A0AA86VFS5_9FABA</name>
<dbReference type="Proteomes" id="UP001189624">
    <property type="component" value="Chromosome 3"/>
</dbReference>
<gene>
    <name evidence="1" type="ORF">AYBTSS11_LOCUS9570</name>
</gene>
<dbReference type="AlphaFoldDB" id="A0AA86VFS5"/>
<proteinExistence type="predicted"/>
<protein>
    <submittedName>
        <fullName evidence="1">Uncharacterized protein</fullName>
    </submittedName>
</protein>
<accession>A0AA86VFS5</accession>
<evidence type="ECO:0000313" key="2">
    <source>
        <dbReference type="Proteomes" id="UP001189624"/>
    </source>
</evidence>
<reference evidence="1" key="1">
    <citation type="submission" date="2023-10" db="EMBL/GenBank/DDBJ databases">
        <authorList>
            <person name="Domelevo Entfellner J.-B."/>
        </authorList>
    </citation>
    <scope>NUCLEOTIDE SEQUENCE</scope>
</reference>
<sequence>MNRDRTSVAEGETLGFSEPFYKLNHGQTHWVSLTACRNWSFRFCFFYLSLQCNVGFDSRCRGLKLESTSAKCDHTTTNEEKLGGKAGSMPSKL</sequence>
<organism evidence="1 2">
    <name type="scientific">Sphenostylis stenocarpa</name>
    <dbReference type="NCBI Taxonomy" id="92480"/>
    <lineage>
        <taxon>Eukaryota</taxon>
        <taxon>Viridiplantae</taxon>
        <taxon>Streptophyta</taxon>
        <taxon>Embryophyta</taxon>
        <taxon>Tracheophyta</taxon>
        <taxon>Spermatophyta</taxon>
        <taxon>Magnoliopsida</taxon>
        <taxon>eudicotyledons</taxon>
        <taxon>Gunneridae</taxon>
        <taxon>Pentapetalae</taxon>
        <taxon>rosids</taxon>
        <taxon>fabids</taxon>
        <taxon>Fabales</taxon>
        <taxon>Fabaceae</taxon>
        <taxon>Papilionoideae</taxon>
        <taxon>50 kb inversion clade</taxon>
        <taxon>NPAAA clade</taxon>
        <taxon>indigoferoid/millettioid clade</taxon>
        <taxon>Phaseoleae</taxon>
        <taxon>Sphenostylis</taxon>
    </lineage>
</organism>
<dbReference type="Gramene" id="rna-AYBTSS11_LOCUS9570">
    <property type="protein sequence ID" value="CAJ1940187.1"/>
    <property type="gene ID" value="gene-AYBTSS11_LOCUS9570"/>
</dbReference>
<keyword evidence="2" id="KW-1185">Reference proteome</keyword>
<evidence type="ECO:0000313" key="1">
    <source>
        <dbReference type="EMBL" id="CAJ1940187.1"/>
    </source>
</evidence>